<organism evidence="3 4">
    <name type="scientific">Phaseolus coccineus</name>
    <name type="common">Scarlet runner bean</name>
    <name type="synonym">Phaseolus multiflorus</name>
    <dbReference type="NCBI Taxonomy" id="3886"/>
    <lineage>
        <taxon>Eukaryota</taxon>
        <taxon>Viridiplantae</taxon>
        <taxon>Streptophyta</taxon>
        <taxon>Embryophyta</taxon>
        <taxon>Tracheophyta</taxon>
        <taxon>Spermatophyta</taxon>
        <taxon>Magnoliopsida</taxon>
        <taxon>eudicotyledons</taxon>
        <taxon>Gunneridae</taxon>
        <taxon>Pentapetalae</taxon>
        <taxon>rosids</taxon>
        <taxon>fabids</taxon>
        <taxon>Fabales</taxon>
        <taxon>Fabaceae</taxon>
        <taxon>Papilionoideae</taxon>
        <taxon>50 kb inversion clade</taxon>
        <taxon>NPAAA clade</taxon>
        <taxon>indigoferoid/millettioid clade</taxon>
        <taxon>Phaseoleae</taxon>
        <taxon>Phaseolus</taxon>
    </lineage>
</organism>
<feature type="compositionally biased region" description="Low complexity" evidence="2">
    <location>
        <begin position="121"/>
        <end position="137"/>
    </location>
</feature>
<protein>
    <submittedName>
        <fullName evidence="3">Uncharacterized protein</fullName>
    </submittedName>
</protein>
<dbReference type="Pfam" id="PF04520">
    <property type="entry name" value="Senescence_reg"/>
    <property type="match status" value="1"/>
</dbReference>
<comment type="caution">
    <text evidence="3">The sequence shown here is derived from an EMBL/GenBank/DDBJ whole genome shotgun (WGS) entry which is preliminary data.</text>
</comment>
<feature type="compositionally biased region" description="Basic residues" evidence="2">
    <location>
        <begin position="79"/>
        <end position="91"/>
    </location>
</feature>
<comment type="similarity">
    <text evidence="1">Belongs to the senescence regulator S40 family.</text>
</comment>
<evidence type="ECO:0000256" key="1">
    <source>
        <dbReference type="ARBA" id="ARBA00034773"/>
    </source>
</evidence>
<keyword evidence="4" id="KW-1185">Reference proteome</keyword>
<proteinExistence type="inferred from homology"/>
<name>A0AAN9LTC9_PHACN</name>
<dbReference type="PANTHER" id="PTHR33083:SF50">
    <property type="entry name" value="PROTEIN S40-7"/>
    <property type="match status" value="1"/>
</dbReference>
<feature type="region of interest" description="Disordered" evidence="2">
    <location>
        <begin position="121"/>
        <end position="152"/>
    </location>
</feature>
<accession>A0AAN9LTC9</accession>
<dbReference type="EMBL" id="JAYMYR010000009">
    <property type="protein sequence ID" value="KAK7342010.1"/>
    <property type="molecule type" value="Genomic_DNA"/>
</dbReference>
<dbReference type="AlphaFoldDB" id="A0AAN9LTC9"/>
<reference evidence="3 4" key="1">
    <citation type="submission" date="2024-01" db="EMBL/GenBank/DDBJ databases">
        <title>The genomes of 5 underutilized Papilionoideae crops provide insights into root nodulation and disease resistanc.</title>
        <authorList>
            <person name="Jiang F."/>
        </authorList>
    </citation>
    <scope>NUCLEOTIDE SEQUENCE [LARGE SCALE GENOMIC DNA]</scope>
    <source>
        <strain evidence="3">JINMINGXINNONG_FW02</strain>
        <tissue evidence="3">Leaves</tissue>
    </source>
</reference>
<dbReference type="Proteomes" id="UP001374584">
    <property type="component" value="Unassembled WGS sequence"/>
</dbReference>
<evidence type="ECO:0000313" key="4">
    <source>
        <dbReference type="Proteomes" id="UP001374584"/>
    </source>
</evidence>
<evidence type="ECO:0000256" key="2">
    <source>
        <dbReference type="SAM" id="MobiDB-lite"/>
    </source>
</evidence>
<sequence>MDPFGPNRLPIRKTSATERYLGVPSYAPPHSPFVATNDELHEYDVVFFNGDFHTDSNHHNASTPSSSTSSSACPTPNHHLLHHHNNHNHHSHGILAALPENETSHNLRNVSQHFHKASISSISSASSSSSSSRVIPVIPRPPPPAQPSSVKFHQSAPVNVPILSAQGRRRHCNFDDDDEEDEEEEIVPPHEFVARNSAQSPMLAYSVMEGIGRTLKGRDLRQVRNAVWRQTAVMLRFGLAPFFRVNGKWIITPSTCSSNFNIWTSSQKQIGQGIDYRMLLCPYSEREIYV</sequence>
<dbReference type="InterPro" id="IPR007608">
    <property type="entry name" value="Senescence_reg_S40"/>
</dbReference>
<dbReference type="PANTHER" id="PTHR33083">
    <property type="entry name" value="EXPRESSED PROTEIN"/>
    <property type="match status" value="1"/>
</dbReference>
<gene>
    <name evidence="3" type="ORF">VNO80_24951</name>
</gene>
<dbReference type="GO" id="GO:0010150">
    <property type="term" value="P:leaf senescence"/>
    <property type="evidence" value="ECO:0007669"/>
    <property type="project" value="UniProtKB-ARBA"/>
</dbReference>
<feature type="region of interest" description="Disordered" evidence="2">
    <location>
        <begin position="57"/>
        <end position="91"/>
    </location>
</feature>
<feature type="compositionally biased region" description="Low complexity" evidence="2">
    <location>
        <begin position="59"/>
        <end position="78"/>
    </location>
</feature>
<evidence type="ECO:0000313" key="3">
    <source>
        <dbReference type="EMBL" id="KAK7342010.1"/>
    </source>
</evidence>